<name>A0A375J5V8_9BURK</name>
<gene>
    <name evidence="1" type="ORF">CBM2634_B160095</name>
</gene>
<evidence type="ECO:0000313" key="1">
    <source>
        <dbReference type="EMBL" id="SPS00209.1"/>
    </source>
</evidence>
<protein>
    <submittedName>
        <fullName evidence="1">Uncharacterized protein</fullName>
    </submittedName>
</protein>
<organism evidence="1 2">
    <name type="scientific">Cupriavidus taiwanensis</name>
    <dbReference type="NCBI Taxonomy" id="164546"/>
    <lineage>
        <taxon>Bacteria</taxon>
        <taxon>Pseudomonadati</taxon>
        <taxon>Pseudomonadota</taxon>
        <taxon>Betaproteobacteria</taxon>
        <taxon>Burkholderiales</taxon>
        <taxon>Burkholderiaceae</taxon>
        <taxon>Cupriavidus</taxon>
    </lineage>
</organism>
<sequence>MRAFLRDRAGTHHDFHPMQAFVIYDEEESIQVQQCVEATVAHRYAITV</sequence>
<dbReference type="AlphaFoldDB" id="A0A375J5V8"/>
<dbReference type="Proteomes" id="UP000256805">
    <property type="component" value="Unassembled WGS sequence"/>
</dbReference>
<dbReference type="EMBL" id="OVTA01000039">
    <property type="protein sequence ID" value="SPS00209.1"/>
    <property type="molecule type" value="Genomic_DNA"/>
</dbReference>
<reference evidence="1 2" key="1">
    <citation type="submission" date="2018-01" db="EMBL/GenBank/DDBJ databases">
        <authorList>
            <person name="Gaut B.S."/>
            <person name="Morton B.R."/>
            <person name="Clegg M.T."/>
            <person name="Duvall M.R."/>
        </authorList>
    </citation>
    <scope>NUCLEOTIDE SEQUENCE [LARGE SCALE GENOMIC DNA]</scope>
    <source>
        <strain evidence="1">Cupriavidus taiwanensis cmp 52</strain>
    </source>
</reference>
<accession>A0A375J5V8</accession>
<proteinExistence type="predicted"/>
<evidence type="ECO:0000313" key="2">
    <source>
        <dbReference type="Proteomes" id="UP000256805"/>
    </source>
</evidence>